<keyword evidence="1" id="KW-1133">Transmembrane helix</keyword>
<evidence type="ECO:0000259" key="2">
    <source>
        <dbReference type="Pfam" id="PF09851"/>
    </source>
</evidence>
<feature type="transmembrane region" description="Helical" evidence="1">
    <location>
        <begin position="151"/>
        <end position="175"/>
    </location>
</feature>
<dbReference type="AlphaFoldDB" id="A0AA42BZM8"/>
<dbReference type="InterPro" id="IPR018649">
    <property type="entry name" value="SHOCT"/>
</dbReference>
<reference evidence="3" key="3">
    <citation type="journal article" date="2022" name="BMC Genomics">
        <title>Comparative genome analysis of mycobacteria focusing on tRNA and non-coding RNA.</title>
        <authorList>
            <person name="Behra P.R.K."/>
            <person name="Pettersson B.M.F."/>
            <person name="Ramesh M."/>
            <person name="Das S."/>
            <person name="Dasgupta S."/>
            <person name="Kirsebom L.A."/>
        </authorList>
    </citation>
    <scope>NUCLEOTIDE SEQUENCE</scope>
    <source>
        <strain evidence="3">CCUG 55640</strain>
    </source>
</reference>
<evidence type="ECO:0000313" key="3">
    <source>
        <dbReference type="EMBL" id="MCV7380980.1"/>
    </source>
</evidence>
<reference evidence="4 5" key="1">
    <citation type="submission" date="2017-02" db="EMBL/GenBank/DDBJ databases">
        <title>The new phylogeny of genus Mycobacterium.</title>
        <authorList>
            <person name="Tortoli E."/>
            <person name="Trovato A."/>
            <person name="Cirillo D.M."/>
        </authorList>
    </citation>
    <scope>NUCLEOTIDE SEQUENCE [LARGE SCALE GENOMIC DNA]</scope>
    <source>
        <strain evidence="4 5">DSM 45230</strain>
    </source>
</reference>
<feature type="domain" description="SHOCT" evidence="2">
    <location>
        <begin position="213"/>
        <end position="240"/>
    </location>
</feature>
<dbReference type="EMBL" id="JACKVH010000017">
    <property type="protein sequence ID" value="MCV7380980.1"/>
    <property type="molecule type" value="Genomic_DNA"/>
</dbReference>
<feature type="transmembrane region" description="Helical" evidence="1">
    <location>
        <begin position="12"/>
        <end position="36"/>
    </location>
</feature>
<evidence type="ECO:0000313" key="4">
    <source>
        <dbReference type="EMBL" id="OQZ91385.1"/>
    </source>
</evidence>
<accession>A0AA42BZM8</accession>
<organism evidence="3 6">
    <name type="scientific">Mycobacterium alsense</name>
    <dbReference type="NCBI Taxonomy" id="324058"/>
    <lineage>
        <taxon>Bacteria</taxon>
        <taxon>Bacillati</taxon>
        <taxon>Actinomycetota</taxon>
        <taxon>Actinomycetes</taxon>
        <taxon>Mycobacteriales</taxon>
        <taxon>Mycobacteriaceae</taxon>
        <taxon>Mycobacterium</taxon>
    </lineage>
</organism>
<comment type="caution">
    <text evidence="3">The sequence shown here is derived from an EMBL/GenBank/DDBJ whole genome shotgun (WGS) entry which is preliminary data.</text>
</comment>
<dbReference type="EMBL" id="MVHD01000010">
    <property type="protein sequence ID" value="OQZ91385.1"/>
    <property type="molecule type" value="Genomic_DNA"/>
</dbReference>
<reference evidence="3" key="2">
    <citation type="submission" date="2020-07" db="EMBL/GenBank/DDBJ databases">
        <authorList>
            <person name="Pettersson B.M.F."/>
            <person name="Behra P.R.K."/>
            <person name="Ramesh M."/>
            <person name="Das S."/>
            <person name="Dasgupta S."/>
            <person name="Kirsebom L.A."/>
        </authorList>
    </citation>
    <scope>NUCLEOTIDE SEQUENCE</scope>
    <source>
        <strain evidence="3">CCUG 55640</strain>
    </source>
</reference>
<evidence type="ECO:0000313" key="5">
    <source>
        <dbReference type="Proteomes" id="UP000192319"/>
    </source>
</evidence>
<keyword evidence="1" id="KW-0472">Membrane</keyword>
<name>A0AA42BZM8_9MYCO</name>
<gene>
    <name evidence="4" type="ORF">BST11_08665</name>
    <name evidence="3" type="ORF">H7K38_20320</name>
</gene>
<evidence type="ECO:0000256" key="1">
    <source>
        <dbReference type="SAM" id="Phobius"/>
    </source>
</evidence>
<evidence type="ECO:0000313" key="6">
    <source>
        <dbReference type="Proteomes" id="UP001141650"/>
    </source>
</evidence>
<dbReference type="Proteomes" id="UP001141650">
    <property type="component" value="Unassembled WGS sequence"/>
</dbReference>
<dbReference type="Proteomes" id="UP000192319">
    <property type="component" value="Unassembled WGS sequence"/>
</dbReference>
<dbReference type="Pfam" id="PF09851">
    <property type="entry name" value="SHOCT"/>
    <property type="match status" value="1"/>
</dbReference>
<proteinExistence type="predicted"/>
<protein>
    <submittedName>
        <fullName evidence="3">SHOCT domain-containing protein</fullName>
    </submittedName>
</protein>
<keyword evidence="1" id="KW-0812">Transmembrane</keyword>
<sequence>MSSRRLAKVSLVAAVVLMVLSVGGFITALVLNAFVLDKYNAYGEVPIPGSGNLYLPAGEVTVSLHTVVIGGGSGGLPVPPLGVTIAPPEGVAQPAVTENIGSTTTVNNDARVRVWVAQIPVSGTYTVTTDGQVNGYINPRLAFGHKSSYGYLVWVFVGLFVVGLVDAILSGLWLARTRRRAVVAATPYRVPAAPPVVPVAAAHEPGDEGVRLERLKTLAGLRDSGALTQEEFEAEKRRILEGY</sequence>
<dbReference type="RefSeq" id="WP_083137511.1">
    <property type="nucleotide sequence ID" value="NZ_JACKVH010000017.1"/>
</dbReference>
<keyword evidence="5" id="KW-1185">Reference proteome</keyword>